<dbReference type="EMBL" id="JAHWXI010000004">
    <property type="protein sequence ID" value="MDN4463925.1"/>
    <property type="molecule type" value="Genomic_DNA"/>
</dbReference>
<protein>
    <submittedName>
        <fullName evidence="1">Uncharacterized protein</fullName>
    </submittedName>
</protein>
<name>A0ABT8FRW8_9MICO</name>
<keyword evidence="2" id="KW-1185">Reference proteome</keyword>
<dbReference type="Proteomes" id="UP001172731">
    <property type="component" value="Unassembled WGS sequence"/>
</dbReference>
<proteinExistence type="predicted"/>
<comment type="caution">
    <text evidence="1">The sequence shown here is derived from an EMBL/GenBank/DDBJ whole genome shotgun (WGS) entry which is preliminary data.</text>
</comment>
<accession>A0ABT8FRW8</accession>
<evidence type="ECO:0000313" key="2">
    <source>
        <dbReference type="Proteomes" id="UP001172731"/>
    </source>
</evidence>
<gene>
    <name evidence="1" type="ORF">KZC48_05870</name>
</gene>
<evidence type="ECO:0000313" key="1">
    <source>
        <dbReference type="EMBL" id="MDN4463925.1"/>
    </source>
</evidence>
<dbReference type="RefSeq" id="WP_301133057.1">
    <property type="nucleotide sequence ID" value="NZ_BAAAUQ010000019.1"/>
</dbReference>
<reference evidence="1" key="1">
    <citation type="submission" date="2021-06" db="EMBL/GenBank/DDBJ databases">
        <title>Genome-based taxonomic framework of Microbacterium strains isolated from marine environment, the description of four new species and reclassification of four preexisting species.</title>
        <authorList>
            <person name="Lee S.D."/>
            <person name="Kim S.-M."/>
            <person name="Byeon Y.-S."/>
            <person name="Yang H.L."/>
            <person name="Kim I.S."/>
        </authorList>
    </citation>
    <scope>NUCLEOTIDE SEQUENCE</scope>
    <source>
        <strain evidence="1">KACC 20510</strain>
    </source>
</reference>
<organism evidence="1 2">
    <name type="scientific">Microbacterium aurantiacum</name>
    <dbReference type="NCBI Taxonomy" id="162393"/>
    <lineage>
        <taxon>Bacteria</taxon>
        <taxon>Bacillati</taxon>
        <taxon>Actinomycetota</taxon>
        <taxon>Actinomycetes</taxon>
        <taxon>Micrococcales</taxon>
        <taxon>Microbacteriaceae</taxon>
        <taxon>Microbacterium</taxon>
    </lineage>
</organism>
<sequence length="129" mass="13745">MADNQEERKRPQGLSEILASIRPGADVELGEEMSKLIDAVKDTGKAGTLTYSISVKLADGSGSAVVIGDKIAAKRPEKDRATSIAYIGEGNHLTRTDPNSMPLWDEDIRDAGPANVDLRTGEIKDAPNA</sequence>